<sequence length="152" mass="17632">MEKEYQDDHINSQPKIFWNEEIKNFSEWIRNNQVKDSQNVKYIKIGPNGGILCNLCSTHPKLARTVDQAFVVEEAYTSHFDALPRHLGSDTQQRCEEVSELVPISMCDKDFKDGAMKMIRIVYKNAKKQIPNFRISDIIELIIDEGDSDLLR</sequence>
<gene>
    <name evidence="1" type="ORF">EZS28_050842</name>
</gene>
<accession>A0A5J4T7E3</accession>
<evidence type="ECO:0000313" key="1">
    <source>
        <dbReference type="EMBL" id="KAA6353631.1"/>
    </source>
</evidence>
<name>A0A5J4T7E3_9EUKA</name>
<dbReference type="EMBL" id="SNRW01037745">
    <property type="protein sequence ID" value="KAA6353631.1"/>
    <property type="molecule type" value="Genomic_DNA"/>
</dbReference>
<dbReference type="AlphaFoldDB" id="A0A5J4T7E3"/>
<evidence type="ECO:0000313" key="2">
    <source>
        <dbReference type="Proteomes" id="UP000324800"/>
    </source>
</evidence>
<organism evidence="1 2">
    <name type="scientific">Streblomastix strix</name>
    <dbReference type="NCBI Taxonomy" id="222440"/>
    <lineage>
        <taxon>Eukaryota</taxon>
        <taxon>Metamonada</taxon>
        <taxon>Preaxostyla</taxon>
        <taxon>Oxymonadida</taxon>
        <taxon>Streblomastigidae</taxon>
        <taxon>Streblomastix</taxon>
    </lineage>
</organism>
<dbReference type="Proteomes" id="UP000324800">
    <property type="component" value="Unassembled WGS sequence"/>
</dbReference>
<proteinExistence type="predicted"/>
<reference evidence="1 2" key="1">
    <citation type="submission" date="2019-03" db="EMBL/GenBank/DDBJ databases">
        <title>Single cell metagenomics reveals metabolic interactions within the superorganism composed of flagellate Streblomastix strix and complex community of Bacteroidetes bacteria on its surface.</title>
        <authorList>
            <person name="Treitli S.C."/>
            <person name="Kolisko M."/>
            <person name="Husnik F."/>
            <person name="Keeling P."/>
            <person name="Hampl V."/>
        </authorList>
    </citation>
    <scope>NUCLEOTIDE SEQUENCE [LARGE SCALE GENOMIC DNA]</scope>
    <source>
        <strain evidence="1">ST1C</strain>
    </source>
</reference>
<protein>
    <submittedName>
        <fullName evidence="1">Uncharacterized protein</fullName>
    </submittedName>
</protein>
<comment type="caution">
    <text evidence="1">The sequence shown here is derived from an EMBL/GenBank/DDBJ whole genome shotgun (WGS) entry which is preliminary data.</text>
</comment>